<gene>
    <name evidence="1" type="ORF">SPSC_05112</name>
</gene>
<dbReference type="EMBL" id="LK056684">
    <property type="protein sequence ID" value="CDU25278.1"/>
    <property type="molecule type" value="Genomic_DNA"/>
</dbReference>
<name>A0A127ZGN3_9BASI</name>
<dbReference type="OrthoDB" id="2554088at2759"/>
<protein>
    <submittedName>
        <fullName evidence="1">Uncharacterized protein</fullName>
    </submittedName>
</protein>
<reference evidence="1" key="1">
    <citation type="submission" date="2014-06" db="EMBL/GenBank/DDBJ databases">
        <authorList>
            <person name="Ju J."/>
            <person name="Zhang J."/>
        </authorList>
    </citation>
    <scope>NUCLEOTIDE SEQUENCE</scope>
    <source>
        <strain evidence="1">SscI8</strain>
    </source>
</reference>
<proteinExistence type="predicted"/>
<dbReference type="AlphaFoldDB" id="A0A127ZGN3"/>
<accession>A0A127ZGN3</accession>
<sequence>MGRSNTMRAYGLAMLCVAIINASAIVALSIPDKRGLGYLPLSSSSSPHLSTADVPRHSPYDLTPISFDDIIQGRFRPVPISQTLFPHIVEGDQYPDTLLFADPPEKNWAPIIDLTQPHSFRSLNALLQRHRHLHIYRNRFGSSNGEFDSIIVLADRSSKRPGINIAPGARIFGFNERIREIESIKRRYGFNVAWARFHSLFTPIQADENEARSGSRTWADIVTSPFVQSVGMQGKELRQHLDHFRMGKFLSIDGSHVMGIRISPEGVAEHYEEALHQFLASLRQVP</sequence>
<evidence type="ECO:0000313" key="1">
    <source>
        <dbReference type="EMBL" id="CDU25278.1"/>
    </source>
</evidence>
<organism evidence="1">
    <name type="scientific">Sporisorium scitamineum</name>
    <dbReference type="NCBI Taxonomy" id="49012"/>
    <lineage>
        <taxon>Eukaryota</taxon>
        <taxon>Fungi</taxon>
        <taxon>Dikarya</taxon>
        <taxon>Basidiomycota</taxon>
        <taxon>Ustilaginomycotina</taxon>
        <taxon>Ustilaginomycetes</taxon>
        <taxon>Ustilaginales</taxon>
        <taxon>Ustilaginaceae</taxon>
        <taxon>Sporisorium</taxon>
    </lineage>
</organism>